<dbReference type="EMBL" id="BAAAGX010000011">
    <property type="protein sequence ID" value="GAA0242881.1"/>
    <property type="molecule type" value="Genomic_DNA"/>
</dbReference>
<keyword evidence="1" id="KW-1133">Transmembrane helix</keyword>
<organism evidence="2 3">
    <name type="scientific">Cryptosporangium japonicum</name>
    <dbReference type="NCBI Taxonomy" id="80872"/>
    <lineage>
        <taxon>Bacteria</taxon>
        <taxon>Bacillati</taxon>
        <taxon>Actinomycetota</taxon>
        <taxon>Actinomycetes</taxon>
        <taxon>Cryptosporangiales</taxon>
        <taxon>Cryptosporangiaceae</taxon>
        <taxon>Cryptosporangium</taxon>
    </lineage>
</organism>
<reference evidence="2 3" key="1">
    <citation type="journal article" date="2019" name="Int. J. Syst. Evol. Microbiol.">
        <title>The Global Catalogue of Microorganisms (GCM) 10K type strain sequencing project: providing services to taxonomists for standard genome sequencing and annotation.</title>
        <authorList>
            <consortium name="The Broad Institute Genomics Platform"/>
            <consortium name="The Broad Institute Genome Sequencing Center for Infectious Disease"/>
            <person name="Wu L."/>
            <person name="Ma J."/>
        </authorList>
    </citation>
    <scope>NUCLEOTIDE SEQUENCE [LARGE SCALE GENOMIC DNA]</scope>
    <source>
        <strain evidence="2 3">JCM 10425</strain>
    </source>
</reference>
<evidence type="ECO:0000313" key="3">
    <source>
        <dbReference type="Proteomes" id="UP001500967"/>
    </source>
</evidence>
<feature type="transmembrane region" description="Helical" evidence="1">
    <location>
        <begin position="20"/>
        <end position="36"/>
    </location>
</feature>
<evidence type="ECO:0000256" key="1">
    <source>
        <dbReference type="SAM" id="Phobius"/>
    </source>
</evidence>
<name>A0ABN0U995_9ACTN</name>
<keyword evidence="1" id="KW-0812">Transmembrane</keyword>
<gene>
    <name evidence="2" type="ORF">GCM10009539_30380</name>
</gene>
<proteinExistence type="predicted"/>
<keyword evidence="3" id="KW-1185">Reference proteome</keyword>
<keyword evidence="1" id="KW-0472">Membrane</keyword>
<comment type="caution">
    <text evidence="2">The sequence shown here is derived from an EMBL/GenBank/DDBJ whole genome shotgun (WGS) entry which is preliminary data.</text>
</comment>
<dbReference type="RefSeq" id="WP_344649470.1">
    <property type="nucleotide sequence ID" value="NZ_BAAAGX010000011.1"/>
</dbReference>
<protein>
    <submittedName>
        <fullName evidence="2">Uncharacterized protein</fullName>
    </submittedName>
</protein>
<accession>A0ABN0U995</accession>
<feature type="transmembrane region" description="Helical" evidence="1">
    <location>
        <begin position="42"/>
        <end position="61"/>
    </location>
</feature>
<dbReference type="Proteomes" id="UP001500967">
    <property type="component" value="Unassembled WGS sequence"/>
</dbReference>
<evidence type="ECO:0000313" key="2">
    <source>
        <dbReference type="EMBL" id="GAA0242881.1"/>
    </source>
</evidence>
<sequence length="67" mass="7839">MSTASRWKATPSKRQSRNLGLVYALLAVATWVLILLGEPAWWWFVLAVLWSVLSAFYLNSWRRWSRA</sequence>